<evidence type="ECO:0000256" key="2">
    <source>
        <dbReference type="SAM" id="SignalP"/>
    </source>
</evidence>
<dbReference type="InterPro" id="IPR013783">
    <property type="entry name" value="Ig-like_fold"/>
</dbReference>
<dbReference type="SUPFAM" id="SSF48726">
    <property type="entry name" value="Immunoglobulin"/>
    <property type="match status" value="1"/>
</dbReference>
<sequence length="179" mass="19535">MGKALLLLLQLSLARAASLVAPVPDDASSGAEIPELLSLGVAVGGRWGQLVSGKTVGPFTVGSNVNLTCFLEYPSLDVTELRWLHNKSLVEDQEEDIYEDAVATTMQITNMTMKDNGRSFSCRYGFLRERHVFLLVITAGSSDDTHSRASMPVIMLFAFILVLPIIVMFMRAREGAVTI</sequence>
<protein>
    <submittedName>
        <fullName evidence="5">Uncharacterized protein LOC108670610</fullName>
    </submittedName>
</protein>
<gene>
    <name evidence="5" type="primary">LOC108670610</name>
</gene>
<dbReference type="AlphaFoldDB" id="A0A979FJL3"/>
<reference evidence="5" key="1">
    <citation type="submission" date="2025-08" db="UniProtKB">
        <authorList>
            <consortium name="RefSeq"/>
        </authorList>
    </citation>
    <scope>IDENTIFICATION</scope>
    <source>
        <tissue evidence="5">Whole organism</tissue>
    </source>
</reference>
<feature type="signal peptide" evidence="2">
    <location>
        <begin position="1"/>
        <end position="16"/>
    </location>
</feature>
<dbReference type="PROSITE" id="PS50835">
    <property type="entry name" value="IG_LIKE"/>
    <property type="match status" value="1"/>
</dbReference>
<dbReference type="GeneID" id="108670610"/>
<feature type="domain" description="Ig-like" evidence="3">
    <location>
        <begin position="34"/>
        <end position="123"/>
    </location>
</feature>
<dbReference type="RefSeq" id="XP_047737169.1">
    <property type="nucleotide sequence ID" value="XM_047881213.1"/>
</dbReference>
<evidence type="ECO:0000313" key="5">
    <source>
        <dbReference type="RefSeq" id="XP_047737169.1"/>
    </source>
</evidence>
<dbReference type="KEGG" id="hazt:108670610"/>
<feature type="chain" id="PRO_5037225855" evidence="2">
    <location>
        <begin position="17"/>
        <end position="179"/>
    </location>
</feature>
<evidence type="ECO:0000313" key="4">
    <source>
        <dbReference type="Proteomes" id="UP000694843"/>
    </source>
</evidence>
<keyword evidence="1" id="KW-1133">Transmembrane helix</keyword>
<accession>A0A979FJL3</accession>
<dbReference type="InterPro" id="IPR013151">
    <property type="entry name" value="Immunoglobulin_dom"/>
</dbReference>
<keyword evidence="1" id="KW-0472">Membrane</keyword>
<organism evidence="4 5">
    <name type="scientific">Hyalella azteca</name>
    <name type="common">Amphipod</name>
    <dbReference type="NCBI Taxonomy" id="294128"/>
    <lineage>
        <taxon>Eukaryota</taxon>
        <taxon>Metazoa</taxon>
        <taxon>Ecdysozoa</taxon>
        <taxon>Arthropoda</taxon>
        <taxon>Crustacea</taxon>
        <taxon>Multicrustacea</taxon>
        <taxon>Malacostraca</taxon>
        <taxon>Eumalacostraca</taxon>
        <taxon>Peracarida</taxon>
        <taxon>Amphipoda</taxon>
        <taxon>Senticaudata</taxon>
        <taxon>Talitrida</taxon>
        <taxon>Talitroidea</taxon>
        <taxon>Hyalellidae</taxon>
        <taxon>Hyalella</taxon>
    </lineage>
</organism>
<keyword evidence="1" id="KW-0812">Transmembrane</keyword>
<name>A0A979FJL3_HYAAZ</name>
<dbReference type="Proteomes" id="UP000694843">
    <property type="component" value="Unplaced"/>
</dbReference>
<keyword evidence="2" id="KW-0732">Signal</keyword>
<proteinExistence type="predicted"/>
<dbReference type="InterPro" id="IPR036179">
    <property type="entry name" value="Ig-like_dom_sf"/>
</dbReference>
<dbReference type="InterPro" id="IPR007110">
    <property type="entry name" value="Ig-like_dom"/>
</dbReference>
<keyword evidence="4" id="KW-1185">Reference proteome</keyword>
<dbReference type="Pfam" id="PF00047">
    <property type="entry name" value="ig"/>
    <property type="match status" value="1"/>
</dbReference>
<evidence type="ECO:0000256" key="1">
    <source>
        <dbReference type="SAM" id="Phobius"/>
    </source>
</evidence>
<dbReference type="CDD" id="cd00096">
    <property type="entry name" value="Ig"/>
    <property type="match status" value="1"/>
</dbReference>
<dbReference type="Gene3D" id="2.60.40.10">
    <property type="entry name" value="Immunoglobulins"/>
    <property type="match status" value="1"/>
</dbReference>
<feature type="transmembrane region" description="Helical" evidence="1">
    <location>
        <begin position="151"/>
        <end position="170"/>
    </location>
</feature>
<evidence type="ECO:0000259" key="3">
    <source>
        <dbReference type="PROSITE" id="PS50835"/>
    </source>
</evidence>